<dbReference type="NCBIfam" id="NF038128">
    <property type="entry name" value="choice_anch_J"/>
    <property type="match status" value="1"/>
</dbReference>
<keyword evidence="5" id="KW-0732">Signal</keyword>
<dbReference type="InterPro" id="IPR011628">
    <property type="entry name" value="Cleaved_adhesin"/>
</dbReference>
<dbReference type="EMBL" id="LS483447">
    <property type="protein sequence ID" value="SQH73411.1"/>
    <property type="molecule type" value="Genomic_DNA"/>
</dbReference>
<dbReference type="GO" id="GO:0008234">
    <property type="term" value="F:cysteine-type peptidase activity"/>
    <property type="evidence" value="ECO:0007669"/>
    <property type="project" value="UniProtKB-KW"/>
</dbReference>
<dbReference type="InterPro" id="IPR026444">
    <property type="entry name" value="Secre_tail"/>
</dbReference>
<reference evidence="8 10" key="1">
    <citation type="submission" date="2014-08" db="EMBL/GenBank/DDBJ databases">
        <title>Porphyromonas crevioricanis strain:COT-253_OH1447 Genome sequencing.</title>
        <authorList>
            <person name="Wallis C."/>
            <person name="Deusch O."/>
            <person name="O'Flynn C."/>
            <person name="Davis I."/>
            <person name="Jospin G."/>
            <person name="Darling A.E."/>
            <person name="Coil D.A."/>
            <person name="Alexiev A."/>
            <person name="Horsfall A."/>
            <person name="Kirkwood N."/>
            <person name="Harris S."/>
            <person name="Eisen J.A."/>
        </authorList>
    </citation>
    <scope>NUCLEOTIDE SEQUENCE [LARGE SCALE GENOMIC DNA]</scope>
    <source>
        <strain evidence="10">COT-253 OH1447</strain>
        <strain evidence="8">COT-253_OH1447</strain>
    </source>
</reference>
<dbReference type="Proteomes" id="UP000030136">
    <property type="component" value="Unassembled WGS sequence"/>
</dbReference>
<reference evidence="9 11" key="2">
    <citation type="submission" date="2018-06" db="EMBL/GenBank/DDBJ databases">
        <authorList>
            <consortium name="Pathogen Informatics"/>
            <person name="Doyle S."/>
        </authorList>
    </citation>
    <scope>NUCLEOTIDE SEQUENCE [LARGE SCALE GENOMIC DNA]</scope>
    <source>
        <strain evidence="9 11">NCTC12858</strain>
    </source>
</reference>
<dbReference type="KEGG" id="pcre:NCTC12858_01266"/>
<keyword evidence="4" id="KW-0843">Virulence</keyword>
<keyword evidence="3" id="KW-0788">Thiol protease</keyword>
<evidence type="ECO:0000256" key="2">
    <source>
        <dbReference type="ARBA" id="ARBA00022670"/>
    </source>
</evidence>
<organism evidence="9 11">
    <name type="scientific">Porphyromonas crevioricanis</name>
    <dbReference type="NCBI Taxonomy" id="393921"/>
    <lineage>
        <taxon>Bacteria</taxon>
        <taxon>Pseudomonadati</taxon>
        <taxon>Bacteroidota</taxon>
        <taxon>Bacteroidia</taxon>
        <taxon>Bacteroidales</taxon>
        <taxon>Porphyromonadaceae</taxon>
        <taxon>Porphyromonas</taxon>
    </lineage>
</organism>
<dbReference type="InterPro" id="IPR000601">
    <property type="entry name" value="PKD_dom"/>
</dbReference>
<dbReference type="PROSITE" id="PS50093">
    <property type="entry name" value="PKD"/>
    <property type="match status" value="1"/>
</dbReference>
<dbReference type="NCBIfam" id="TIGR04183">
    <property type="entry name" value="Por_Secre_tail"/>
    <property type="match status" value="1"/>
</dbReference>
<dbReference type="Pfam" id="PF00801">
    <property type="entry name" value="PKD"/>
    <property type="match status" value="1"/>
</dbReference>
<dbReference type="RefSeq" id="WP_023938385.1">
    <property type="nucleotide sequence ID" value="NZ_FUXH01000001.1"/>
</dbReference>
<comment type="similarity">
    <text evidence="1">Belongs to the peptidase C25 family.</text>
</comment>
<proteinExistence type="inferred from homology"/>
<dbReference type="InterPro" id="IPR013783">
    <property type="entry name" value="Ig-like_fold"/>
</dbReference>
<dbReference type="CDD" id="cd00146">
    <property type="entry name" value="PKD"/>
    <property type="match status" value="1"/>
</dbReference>
<evidence type="ECO:0000256" key="3">
    <source>
        <dbReference type="ARBA" id="ARBA00022807"/>
    </source>
</evidence>
<evidence type="ECO:0000313" key="8">
    <source>
        <dbReference type="EMBL" id="KGN94654.1"/>
    </source>
</evidence>
<evidence type="ECO:0000256" key="5">
    <source>
        <dbReference type="SAM" id="SignalP"/>
    </source>
</evidence>
<evidence type="ECO:0000313" key="11">
    <source>
        <dbReference type="Proteomes" id="UP000249300"/>
    </source>
</evidence>
<dbReference type="SUPFAM" id="SSF49299">
    <property type="entry name" value="PKD domain"/>
    <property type="match status" value="1"/>
</dbReference>
<name>A0A2X4SUB6_9PORP</name>
<dbReference type="Proteomes" id="UP000249300">
    <property type="component" value="Chromosome 1"/>
</dbReference>
<dbReference type="InterPro" id="IPR022409">
    <property type="entry name" value="PKD/Chitinase_dom"/>
</dbReference>
<accession>A0A2X4SUB6</accession>
<evidence type="ECO:0000259" key="7">
    <source>
        <dbReference type="PROSITE" id="PS51352"/>
    </source>
</evidence>
<evidence type="ECO:0000259" key="6">
    <source>
        <dbReference type="PROSITE" id="PS50093"/>
    </source>
</evidence>
<dbReference type="PROSITE" id="PS51352">
    <property type="entry name" value="THIOREDOXIN_2"/>
    <property type="match status" value="1"/>
</dbReference>
<dbReference type="GO" id="GO:0006508">
    <property type="term" value="P:proteolysis"/>
    <property type="evidence" value="ECO:0007669"/>
    <property type="project" value="UniProtKB-KW"/>
</dbReference>
<dbReference type="InterPro" id="IPR013766">
    <property type="entry name" value="Thioredoxin_domain"/>
</dbReference>
<dbReference type="EMBL" id="JQJC01000015">
    <property type="protein sequence ID" value="KGN94654.1"/>
    <property type="molecule type" value="Genomic_DNA"/>
</dbReference>
<keyword evidence="2" id="KW-0645">Protease</keyword>
<keyword evidence="11" id="KW-1185">Reference proteome</keyword>
<dbReference type="InterPro" id="IPR035986">
    <property type="entry name" value="PKD_dom_sf"/>
</dbReference>
<dbReference type="AlphaFoldDB" id="A0A2X4SUB6"/>
<dbReference type="InterPro" id="IPR036249">
    <property type="entry name" value="Thioredoxin-like_sf"/>
</dbReference>
<dbReference type="Gene3D" id="3.40.30.10">
    <property type="entry name" value="Glutaredoxin"/>
    <property type="match status" value="1"/>
</dbReference>
<gene>
    <name evidence="9" type="primary">hagA</name>
    <name evidence="8" type="ORF">HQ38_05590</name>
    <name evidence="9" type="ORF">NCTC12858_01266</name>
</gene>
<evidence type="ECO:0000256" key="1">
    <source>
        <dbReference type="ARBA" id="ARBA00006067"/>
    </source>
</evidence>
<protein>
    <submittedName>
        <fullName evidence="9">Hemagglutinin A</fullName>
    </submittedName>
</protein>
<sequence>MKKTATFLCALALVMGSMSAQEERLITTDITPFSLQTPSNSFGAGKYQWKPLRTTNVELKDVLHNRTYNMDAILKEGKSVLIDFSAVWCGPCWTLHQSGNLDKILRELGPEGKNKLELFWVDIEGSSMEVWKGKKPSLGDWTHNETWIVPMVSDADLSGKIGVPVKFVPTLVLIGPDGKYIDVAGPVRSGNITALEDIMSDNITPNDKPQVVVKPSRSVLTKESIVLSVKVVSIPEVTYQWTIAGATPNSSTEATPTCVWATPGEYEVKLVVTNKNGSTEEKFIVKAEDKILVKTFPYKEGFNDVDLSPQWKTIDANGDGSTWETTINAVAPFGVSADFAQSISPDKSRNNMLNWSFLPSSIDGGGIQGKSVFPKDYLISPQIEIPNDEDAKPGCVIYALELSQENNTIGTTSMYVSTTGLKLDDFTEQVLSPSVLIGSNGWKSYAVDLSKFKGQKIYVAIVHEDKGDKGLARVLDNFTVTMDGTISTKPIASVAAIVTNYDAAAAVLTVEAEGLRSVRLFDTNGRVVAFAEGTDCLELSLGDLAPDVYVVQINTKDGVEVRKLMIQ</sequence>
<feature type="domain" description="PKD" evidence="6">
    <location>
        <begin position="208"/>
        <end position="279"/>
    </location>
</feature>
<feature type="chain" id="PRO_5016052352" evidence="5">
    <location>
        <begin position="21"/>
        <end position="567"/>
    </location>
</feature>
<feature type="domain" description="Thioredoxin" evidence="7">
    <location>
        <begin position="24"/>
        <end position="208"/>
    </location>
</feature>
<evidence type="ECO:0000313" key="10">
    <source>
        <dbReference type="Proteomes" id="UP000030136"/>
    </source>
</evidence>
<dbReference type="Pfam" id="PF07675">
    <property type="entry name" value="Cleaved_Adhesin"/>
    <property type="match status" value="1"/>
</dbReference>
<evidence type="ECO:0000313" key="9">
    <source>
        <dbReference type="EMBL" id="SQH73411.1"/>
    </source>
</evidence>
<feature type="signal peptide" evidence="5">
    <location>
        <begin position="1"/>
        <end position="20"/>
    </location>
</feature>
<evidence type="ECO:0000256" key="4">
    <source>
        <dbReference type="ARBA" id="ARBA00023026"/>
    </source>
</evidence>
<dbReference type="Gene3D" id="2.60.40.10">
    <property type="entry name" value="Immunoglobulins"/>
    <property type="match status" value="1"/>
</dbReference>
<dbReference type="Gene3D" id="2.60.120.200">
    <property type="match status" value="1"/>
</dbReference>
<dbReference type="SUPFAM" id="SSF52833">
    <property type="entry name" value="Thioredoxin-like"/>
    <property type="match status" value="1"/>
</dbReference>
<keyword evidence="3" id="KW-0378">Hydrolase</keyword>
<dbReference type="SMART" id="SM00089">
    <property type="entry name" value="PKD"/>
    <property type="match status" value="1"/>
</dbReference>